<dbReference type="GO" id="GO:0050660">
    <property type="term" value="F:flavin adenine dinucleotide binding"/>
    <property type="evidence" value="ECO:0007669"/>
    <property type="project" value="InterPro"/>
</dbReference>
<dbReference type="Gene3D" id="2.40.110.10">
    <property type="entry name" value="Butyryl-CoA Dehydrogenase, subunit A, domain 2"/>
    <property type="match status" value="1"/>
</dbReference>
<dbReference type="PIRSF" id="PIRSF016578">
    <property type="entry name" value="HsaA"/>
    <property type="match status" value="1"/>
</dbReference>
<dbReference type="Gene3D" id="1.20.140.10">
    <property type="entry name" value="Butyryl-CoA Dehydrogenase, subunit A, domain 3"/>
    <property type="match status" value="1"/>
</dbReference>
<dbReference type="InterPro" id="IPR037069">
    <property type="entry name" value="AcylCoA_DH/ox_N_sf"/>
</dbReference>
<keyword evidence="4 7" id="KW-0274">FAD</keyword>
<sequence>MTHRPSQPRTDTPRYLTEERLAIRDLARDFAMTKVLPVANELDPVQGTIPDSLKKEMAEIGFFGIMIPEEHGGLGLGVFEYCLVAEELSRAWMSVSGLLARGNGMGGGFTPAQEAALLPKVARGEYLGAYALSEAEAGSDVANISCRAVRDGDEWVVNGTKMWCTYADEADYLVLFARTDPHRDPAKPHRGISAFLVEKQRGVFPEGISGTKVRKIGYFGWSTWELSFDNFRIPADKMLGEEGKGFYLAVSGLEVGRAHTAARAIGLARAALEDSIAYVHTRRQFGRPIGDFQHLRFKIAKMAADIEAARQLMYSVATDIDTGRRCSLEASMCKLVATEMAEQVTSEAVQIHGGAGYTTDFQVERHWRDARLTKIFEGTSEIQMRIISDELLGRPETA</sequence>
<dbReference type="FunFam" id="2.40.110.10:FF:000002">
    <property type="entry name" value="Acyl-CoA dehydrogenase fadE12"/>
    <property type="match status" value="1"/>
</dbReference>
<protein>
    <submittedName>
        <fullName evidence="8">Acyl-CoA dehydrogenase</fullName>
        <ecNumber evidence="8">1.3.99.-</ecNumber>
    </submittedName>
</protein>
<dbReference type="eggNOG" id="COG1960">
    <property type="taxonomic scope" value="Bacteria"/>
</dbReference>
<evidence type="ECO:0000256" key="2">
    <source>
        <dbReference type="ARBA" id="ARBA00009347"/>
    </source>
</evidence>
<comment type="cofactor">
    <cofactor evidence="1 7">
        <name>FAD</name>
        <dbReference type="ChEBI" id="CHEBI:57692"/>
    </cofactor>
</comment>
<keyword evidence="3 7" id="KW-0285">Flavoprotein</keyword>
<dbReference type="InterPro" id="IPR036250">
    <property type="entry name" value="AcylCo_DH-like_C"/>
</dbReference>
<comment type="similarity">
    <text evidence="2 7">Belongs to the acyl-CoA dehydrogenase family.</text>
</comment>
<dbReference type="PANTHER" id="PTHR43884">
    <property type="entry name" value="ACYL-COA DEHYDROGENASE"/>
    <property type="match status" value="1"/>
</dbReference>
<dbReference type="EMBL" id="CCSD01000027">
    <property type="protein sequence ID" value="CDZ86997.1"/>
    <property type="molecule type" value="Genomic_DNA"/>
</dbReference>
<evidence type="ECO:0000256" key="6">
    <source>
        <dbReference type="ARBA" id="ARBA00052546"/>
    </source>
</evidence>
<evidence type="ECO:0000256" key="3">
    <source>
        <dbReference type="ARBA" id="ARBA00022630"/>
    </source>
</evidence>
<dbReference type="Pfam" id="PF00441">
    <property type="entry name" value="Acyl-CoA_dh_1"/>
    <property type="match status" value="1"/>
</dbReference>
<dbReference type="InterPro" id="IPR006091">
    <property type="entry name" value="Acyl-CoA_Oxase/DH_mid-dom"/>
</dbReference>
<reference evidence="8 9" key="1">
    <citation type="journal article" date="2014" name="Genome Announc.">
        <title>Draft Genome Sequence of Propane- and Butane-Oxidizing Actinobacterium Rhodococcus ruber IEGM 231.</title>
        <authorList>
            <person name="Ivshina I.B."/>
            <person name="Kuyukina M.S."/>
            <person name="Krivoruchko A.V."/>
            <person name="Barbe V."/>
            <person name="Fischer C."/>
        </authorList>
    </citation>
    <scope>NUCLEOTIDE SEQUENCE [LARGE SCALE GENOMIC DNA]</scope>
</reference>
<name>A0A098BFN5_9NOCA</name>
<dbReference type="PANTHER" id="PTHR43884:SF12">
    <property type="entry name" value="ISOVALERYL-COA DEHYDROGENASE, MITOCHONDRIAL-RELATED"/>
    <property type="match status" value="1"/>
</dbReference>
<dbReference type="EC" id="1.3.99.-" evidence="8"/>
<dbReference type="InterPro" id="IPR013786">
    <property type="entry name" value="AcylCoA_DH/ox_N"/>
</dbReference>
<dbReference type="Pfam" id="PF02770">
    <property type="entry name" value="Acyl-CoA_dh_M"/>
    <property type="match status" value="1"/>
</dbReference>
<dbReference type="OrthoDB" id="8876745at2"/>
<dbReference type="Pfam" id="PF02771">
    <property type="entry name" value="Acyl-CoA_dh_N"/>
    <property type="match status" value="1"/>
</dbReference>
<dbReference type="InterPro" id="IPR046373">
    <property type="entry name" value="Acyl-CoA_Oxase/DH_mid-dom_sf"/>
</dbReference>
<organism evidence="8 9">
    <name type="scientific">Rhodococcus ruber</name>
    <dbReference type="NCBI Taxonomy" id="1830"/>
    <lineage>
        <taxon>Bacteria</taxon>
        <taxon>Bacillati</taxon>
        <taxon>Actinomycetota</taxon>
        <taxon>Actinomycetes</taxon>
        <taxon>Mycobacteriales</taxon>
        <taxon>Nocardiaceae</taxon>
        <taxon>Rhodococcus</taxon>
    </lineage>
</organism>
<dbReference type="GeneID" id="66833184"/>
<keyword evidence="5 7" id="KW-0560">Oxidoreductase</keyword>
<evidence type="ECO:0000313" key="8">
    <source>
        <dbReference type="EMBL" id="CDZ86997.1"/>
    </source>
</evidence>
<evidence type="ECO:0000313" key="9">
    <source>
        <dbReference type="Proteomes" id="UP000042997"/>
    </source>
</evidence>
<dbReference type="SUPFAM" id="SSF56645">
    <property type="entry name" value="Acyl-CoA dehydrogenase NM domain-like"/>
    <property type="match status" value="1"/>
</dbReference>
<evidence type="ECO:0000256" key="5">
    <source>
        <dbReference type="ARBA" id="ARBA00023002"/>
    </source>
</evidence>
<evidence type="ECO:0000256" key="4">
    <source>
        <dbReference type="ARBA" id="ARBA00022827"/>
    </source>
</evidence>
<dbReference type="InterPro" id="IPR009075">
    <property type="entry name" value="AcylCo_DH/oxidase_C"/>
</dbReference>
<dbReference type="PROSITE" id="PS00073">
    <property type="entry name" value="ACYL_COA_DH_2"/>
    <property type="match status" value="1"/>
</dbReference>
<dbReference type="InterPro" id="IPR006089">
    <property type="entry name" value="Acyl-CoA_DH_CS"/>
</dbReference>
<dbReference type="GO" id="GO:0003995">
    <property type="term" value="F:acyl-CoA dehydrogenase activity"/>
    <property type="evidence" value="ECO:0007669"/>
    <property type="project" value="InterPro"/>
</dbReference>
<dbReference type="Gene3D" id="1.10.540.10">
    <property type="entry name" value="Acyl-CoA dehydrogenase/oxidase, N-terminal domain"/>
    <property type="match status" value="1"/>
</dbReference>
<dbReference type="KEGG" id="rrz:CS378_14625"/>
<dbReference type="InterPro" id="IPR009100">
    <property type="entry name" value="AcylCoA_DH/oxidase_NM_dom_sf"/>
</dbReference>
<dbReference type="Proteomes" id="UP000042997">
    <property type="component" value="Unassembled WGS sequence"/>
</dbReference>
<dbReference type="RefSeq" id="WP_010594083.1">
    <property type="nucleotide sequence ID" value="NZ_CP023714.1"/>
</dbReference>
<proteinExistence type="inferred from homology"/>
<dbReference type="SUPFAM" id="SSF47203">
    <property type="entry name" value="Acyl-CoA dehydrogenase C-terminal domain-like"/>
    <property type="match status" value="1"/>
</dbReference>
<dbReference type="FunFam" id="1.20.140.10:FF:000001">
    <property type="entry name" value="Acyl-CoA dehydrogenase"/>
    <property type="match status" value="1"/>
</dbReference>
<dbReference type="AlphaFoldDB" id="A0A098BFN5"/>
<accession>A0A098BFN5</accession>
<gene>
    <name evidence="8" type="primary">mmgC</name>
    <name evidence="8" type="ORF">RHRU231_190021</name>
</gene>
<comment type="catalytic activity">
    <reaction evidence="6">
        <text>a 2,3-saturated acyl-CoA + A = a 2,3-dehydroacyl-CoA + AH2</text>
        <dbReference type="Rhea" id="RHEA:48608"/>
        <dbReference type="ChEBI" id="CHEBI:13193"/>
        <dbReference type="ChEBI" id="CHEBI:17499"/>
        <dbReference type="ChEBI" id="CHEBI:60015"/>
        <dbReference type="ChEBI" id="CHEBI:65111"/>
    </reaction>
</comment>
<evidence type="ECO:0000256" key="1">
    <source>
        <dbReference type="ARBA" id="ARBA00001974"/>
    </source>
</evidence>
<evidence type="ECO:0000256" key="7">
    <source>
        <dbReference type="RuleBase" id="RU362125"/>
    </source>
</evidence>